<dbReference type="PANTHER" id="PTHR30086">
    <property type="entry name" value="ARGININE EXPORTER PROTEIN ARGO"/>
    <property type="match status" value="1"/>
</dbReference>
<evidence type="ECO:0000313" key="8">
    <source>
        <dbReference type="Proteomes" id="UP001595699"/>
    </source>
</evidence>
<keyword evidence="4 6" id="KW-1133">Transmembrane helix</keyword>
<keyword evidence="8" id="KW-1185">Reference proteome</keyword>
<organism evidence="7 8">
    <name type="scientific">Tenggerimyces flavus</name>
    <dbReference type="NCBI Taxonomy" id="1708749"/>
    <lineage>
        <taxon>Bacteria</taxon>
        <taxon>Bacillati</taxon>
        <taxon>Actinomycetota</taxon>
        <taxon>Actinomycetes</taxon>
        <taxon>Propionibacteriales</taxon>
        <taxon>Nocardioidaceae</taxon>
        <taxon>Tenggerimyces</taxon>
    </lineage>
</organism>
<evidence type="ECO:0000256" key="1">
    <source>
        <dbReference type="ARBA" id="ARBA00004651"/>
    </source>
</evidence>
<evidence type="ECO:0000313" key="7">
    <source>
        <dbReference type="EMBL" id="MFC3763779.1"/>
    </source>
</evidence>
<comment type="caution">
    <text evidence="7">The sequence shown here is derived from an EMBL/GenBank/DDBJ whole genome shotgun (WGS) entry which is preliminary data.</text>
</comment>
<evidence type="ECO:0000256" key="3">
    <source>
        <dbReference type="ARBA" id="ARBA00022692"/>
    </source>
</evidence>
<keyword evidence="3 6" id="KW-0812">Transmembrane</keyword>
<evidence type="ECO:0000256" key="5">
    <source>
        <dbReference type="ARBA" id="ARBA00023136"/>
    </source>
</evidence>
<feature type="transmembrane region" description="Helical" evidence="6">
    <location>
        <begin position="38"/>
        <end position="66"/>
    </location>
</feature>
<protein>
    <submittedName>
        <fullName evidence="7">LysE family translocator</fullName>
    </submittedName>
</protein>
<reference evidence="8" key="1">
    <citation type="journal article" date="2019" name="Int. J. Syst. Evol. Microbiol.">
        <title>The Global Catalogue of Microorganisms (GCM) 10K type strain sequencing project: providing services to taxonomists for standard genome sequencing and annotation.</title>
        <authorList>
            <consortium name="The Broad Institute Genomics Platform"/>
            <consortium name="The Broad Institute Genome Sequencing Center for Infectious Disease"/>
            <person name="Wu L."/>
            <person name="Ma J."/>
        </authorList>
    </citation>
    <scope>NUCLEOTIDE SEQUENCE [LARGE SCALE GENOMIC DNA]</scope>
    <source>
        <strain evidence="8">CGMCC 4.7241</strain>
    </source>
</reference>
<gene>
    <name evidence="7" type="ORF">ACFOUW_23270</name>
</gene>
<dbReference type="InterPro" id="IPR001123">
    <property type="entry name" value="LeuE-type"/>
</dbReference>
<dbReference type="PANTHER" id="PTHR30086:SF20">
    <property type="entry name" value="ARGININE EXPORTER PROTEIN ARGO-RELATED"/>
    <property type="match status" value="1"/>
</dbReference>
<evidence type="ECO:0000256" key="6">
    <source>
        <dbReference type="SAM" id="Phobius"/>
    </source>
</evidence>
<name>A0ABV7YIC2_9ACTN</name>
<feature type="transmembrane region" description="Helical" evidence="6">
    <location>
        <begin position="149"/>
        <end position="177"/>
    </location>
</feature>
<evidence type="ECO:0000256" key="4">
    <source>
        <dbReference type="ARBA" id="ARBA00022989"/>
    </source>
</evidence>
<dbReference type="PIRSF" id="PIRSF006324">
    <property type="entry name" value="LeuE"/>
    <property type="match status" value="1"/>
</dbReference>
<keyword evidence="2" id="KW-1003">Cell membrane</keyword>
<keyword evidence="5 6" id="KW-0472">Membrane</keyword>
<accession>A0ABV7YIC2</accession>
<comment type="subcellular location">
    <subcellularLocation>
        <location evidence="1">Cell membrane</location>
        <topology evidence="1">Multi-pass membrane protein</topology>
    </subcellularLocation>
</comment>
<sequence length="210" mass="21915">MEFAAFVAFLSVSAVVIVTPGPDTAMSIRNTLLGGRRVGIATGLGVSLGQLAWTLAASAGIAALLVASEPAFLAVKLVGAAYLIVLGLHSLYSAWKSRSPAAVVAVSRRRMSSRGGLGQGVVSNLSNPKMAVFFMALLPQFVPSGGATFWWSALLGLVFCVLTFLWLCCYAFVVAKAGSFLRTPRVKRVLDAVTGTVLVGLGVRIAVERA</sequence>
<dbReference type="RefSeq" id="WP_205118648.1">
    <property type="nucleotide sequence ID" value="NZ_JAFBCM010000001.1"/>
</dbReference>
<evidence type="ECO:0000256" key="2">
    <source>
        <dbReference type="ARBA" id="ARBA00022475"/>
    </source>
</evidence>
<proteinExistence type="predicted"/>
<dbReference type="Pfam" id="PF01810">
    <property type="entry name" value="LysE"/>
    <property type="match status" value="1"/>
</dbReference>
<dbReference type="Proteomes" id="UP001595699">
    <property type="component" value="Unassembled WGS sequence"/>
</dbReference>
<dbReference type="EMBL" id="JBHRZH010000020">
    <property type="protein sequence ID" value="MFC3763779.1"/>
    <property type="molecule type" value="Genomic_DNA"/>
</dbReference>
<feature type="transmembrane region" description="Helical" evidence="6">
    <location>
        <begin position="73"/>
        <end position="92"/>
    </location>
</feature>